<protein>
    <recommendedName>
        <fullName evidence="4">Transposase</fullName>
    </recommendedName>
</protein>
<proteinExistence type="predicted"/>
<dbReference type="EMBL" id="WTYP01000001">
    <property type="protein sequence ID" value="MXP46028.1"/>
    <property type="molecule type" value="Genomic_DNA"/>
</dbReference>
<organism evidence="2 3">
    <name type="scientific">Pontixanthobacter luteolus</name>
    <dbReference type="NCBI Taxonomy" id="295089"/>
    <lineage>
        <taxon>Bacteria</taxon>
        <taxon>Pseudomonadati</taxon>
        <taxon>Pseudomonadota</taxon>
        <taxon>Alphaproteobacteria</taxon>
        <taxon>Sphingomonadales</taxon>
        <taxon>Erythrobacteraceae</taxon>
        <taxon>Pontixanthobacter</taxon>
    </lineage>
</organism>
<evidence type="ECO:0000256" key="1">
    <source>
        <dbReference type="SAM" id="MobiDB-lite"/>
    </source>
</evidence>
<evidence type="ECO:0008006" key="4">
    <source>
        <dbReference type="Google" id="ProtNLM"/>
    </source>
</evidence>
<accession>A0A6I4UWD2</accession>
<name>A0A6I4UWD2_9SPHN</name>
<reference evidence="2 3" key="1">
    <citation type="submission" date="2019-12" db="EMBL/GenBank/DDBJ databases">
        <title>Genomic-based taxomic classification of the family Erythrobacteraceae.</title>
        <authorList>
            <person name="Xu L."/>
        </authorList>
    </citation>
    <scope>NUCLEOTIDE SEQUENCE [LARGE SCALE GENOMIC DNA]</scope>
    <source>
        <strain evidence="2 3">SW-109</strain>
    </source>
</reference>
<sequence length="114" mass="12999">MTYFILRAIPPEDWPWSSAKNHAQGRRTRLDPLADMQALKVVVRNWREMLRQGLEASELAAEGEAVANVIETRLRTGRPFAAAEWIKRQETQTGRRLQPRKRGPKPKVLNAAGN</sequence>
<dbReference type="OrthoDB" id="9794403at2"/>
<keyword evidence="3" id="KW-1185">Reference proteome</keyword>
<comment type="caution">
    <text evidence="2">The sequence shown here is derived from an EMBL/GenBank/DDBJ whole genome shotgun (WGS) entry which is preliminary data.</text>
</comment>
<evidence type="ECO:0000313" key="2">
    <source>
        <dbReference type="EMBL" id="MXP46028.1"/>
    </source>
</evidence>
<feature type="region of interest" description="Disordered" evidence="1">
    <location>
        <begin position="85"/>
        <end position="114"/>
    </location>
</feature>
<dbReference type="RefSeq" id="WP_160729308.1">
    <property type="nucleotide sequence ID" value="NZ_WTYP01000001.1"/>
</dbReference>
<dbReference type="Proteomes" id="UP000471435">
    <property type="component" value="Unassembled WGS sequence"/>
</dbReference>
<dbReference type="AlphaFoldDB" id="A0A6I4UWD2"/>
<gene>
    <name evidence="2" type="ORF">GRI43_01300</name>
</gene>
<evidence type="ECO:0000313" key="3">
    <source>
        <dbReference type="Proteomes" id="UP000471435"/>
    </source>
</evidence>